<reference evidence="2 3" key="1">
    <citation type="submission" date="2020-07" db="EMBL/GenBank/DDBJ databases">
        <title>Draft genome and description of Corynebacterium haemomassiliense strain Marseile-Q3615 sp. nov.</title>
        <authorList>
            <person name="Boxberger M."/>
            <person name="La Scola B."/>
        </authorList>
    </citation>
    <scope>NUCLEOTIDE SEQUENCE [LARGE SCALE GENOMIC DNA]</scope>
    <source>
        <strain evidence="2 3">Marseille-Q3615</strain>
    </source>
</reference>
<keyword evidence="1" id="KW-0812">Transmembrane</keyword>
<evidence type="ECO:0008006" key="4">
    <source>
        <dbReference type="Google" id="ProtNLM"/>
    </source>
</evidence>
<sequence>MRHRRRLLLTAEVFFVTVGPWIFTLVGGIFLSAAAANHSLGELIGVGSFWIGALLLLVGVGPLAVSTTHERWQREENESKHEREFATNQLAAFSIAKLPVSDQLDKQDRIDAYESACDELTNALAEEVFGAFNPRVIYFEHGEDENGDETLVPKSYSGCDDDLPRTHKVGEERFQRMLVLVRSDAETERQNGISGRKYRSFVSASVSGSGGSLAYGLLTVDTTMSMDFDERDESNLLTIARLLAAFRDAADRP</sequence>
<dbReference type="EMBL" id="JACDTZ010000003">
    <property type="protein sequence ID" value="MBA5245451.1"/>
    <property type="molecule type" value="Genomic_DNA"/>
</dbReference>
<protein>
    <recommendedName>
        <fullName evidence="4">GAF domain-containing protein</fullName>
    </recommendedName>
</protein>
<organism evidence="2 3">
    <name type="scientific">Corynebacterium haemomassiliense</name>
    <dbReference type="NCBI Taxonomy" id="2754726"/>
    <lineage>
        <taxon>Bacteria</taxon>
        <taxon>Bacillati</taxon>
        <taxon>Actinomycetota</taxon>
        <taxon>Actinomycetes</taxon>
        <taxon>Mycobacteriales</taxon>
        <taxon>Corynebacteriaceae</taxon>
        <taxon>Corynebacterium</taxon>
    </lineage>
</organism>
<dbReference type="AlphaFoldDB" id="A0A7W2I4R9"/>
<comment type="caution">
    <text evidence="2">The sequence shown here is derived from an EMBL/GenBank/DDBJ whole genome shotgun (WGS) entry which is preliminary data.</text>
</comment>
<dbReference type="RefSeq" id="WP_181890082.1">
    <property type="nucleotide sequence ID" value="NZ_CAUPJD010000022.1"/>
</dbReference>
<keyword evidence="1" id="KW-1133">Transmembrane helix</keyword>
<feature type="transmembrane region" description="Helical" evidence="1">
    <location>
        <begin position="43"/>
        <end position="65"/>
    </location>
</feature>
<proteinExistence type="predicted"/>
<dbReference type="Proteomes" id="UP000523682">
    <property type="component" value="Unassembled WGS sequence"/>
</dbReference>
<evidence type="ECO:0000313" key="2">
    <source>
        <dbReference type="EMBL" id="MBA5245451.1"/>
    </source>
</evidence>
<evidence type="ECO:0000256" key="1">
    <source>
        <dbReference type="SAM" id="Phobius"/>
    </source>
</evidence>
<name>A0A7W2I4R9_9CORY</name>
<keyword evidence="1" id="KW-0472">Membrane</keyword>
<evidence type="ECO:0000313" key="3">
    <source>
        <dbReference type="Proteomes" id="UP000523682"/>
    </source>
</evidence>
<gene>
    <name evidence="2" type="ORF">H0193_11670</name>
</gene>
<keyword evidence="3" id="KW-1185">Reference proteome</keyword>
<feature type="transmembrane region" description="Helical" evidence="1">
    <location>
        <begin position="7"/>
        <end position="31"/>
    </location>
</feature>
<accession>A0A7W2I4R9</accession>